<dbReference type="InterPro" id="IPR036291">
    <property type="entry name" value="NAD(P)-bd_dom_sf"/>
</dbReference>
<evidence type="ECO:0000256" key="1">
    <source>
        <dbReference type="ARBA" id="ARBA00009219"/>
    </source>
</evidence>
<reference evidence="6" key="3">
    <citation type="submission" date="2025-09" db="UniProtKB">
        <authorList>
            <consortium name="Ensembl"/>
        </authorList>
    </citation>
    <scope>IDENTIFICATION</scope>
</reference>
<dbReference type="InterPro" id="IPR002225">
    <property type="entry name" value="3Beta_OHSteriod_DH/Estase"/>
</dbReference>
<organism evidence="6 7">
    <name type="scientific">Electrophorus electricus</name>
    <name type="common">Electric eel</name>
    <name type="synonym">Gymnotus electricus</name>
    <dbReference type="NCBI Taxonomy" id="8005"/>
    <lineage>
        <taxon>Eukaryota</taxon>
        <taxon>Metazoa</taxon>
        <taxon>Chordata</taxon>
        <taxon>Craniata</taxon>
        <taxon>Vertebrata</taxon>
        <taxon>Euteleostomi</taxon>
        <taxon>Actinopterygii</taxon>
        <taxon>Neopterygii</taxon>
        <taxon>Teleostei</taxon>
        <taxon>Ostariophysi</taxon>
        <taxon>Gymnotiformes</taxon>
        <taxon>Gymnotoidei</taxon>
        <taxon>Gymnotidae</taxon>
        <taxon>Electrophorus</taxon>
    </lineage>
</organism>
<dbReference type="GO" id="GO:0016616">
    <property type="term" value="F:oxidoreductase activity, acting on the CH-OH group of donors, NAD or NADP as acceptor"/>
    <property type="evidence" value="ECO:0007669"/>
    <property type="project" value="InterPro"/>
</dbReference>
<name>A0AAY5EE13_ELEEL</name>
<dbReference type="GO" id="GO:0006694">
    <property type="term" value="P:steroid biosynthetic process"/>
    <property type="evidence" value="ECO:0007669"/>
    <property type="project" value="InterPro"/>
</dbReference>
<reference evidence="6 7" key="1">
    <citation type="submission" date="2020-05" db="EMBL/GenBank/DDBJ databases">
        <title>Electrophorus electricus (electric eel) genome, fEleEle1, primary haplotype.</title>
        <authorList>
            <person name="Myers G."/>
            <person name="Meyer A."/>
            <person name="Fedrigo O."/>
            <person name="Formenti G."/>
            <person name="Rhie A."/>
            <person name="Tracey A."/>
            <person name="Sims Y."/>
            <person name="Jarvis E.D."/>
        </authorList>
    </citation>
    <scope>NUCLEOTIDE SEQUENCE [LARGE SCALE GENOMIC DNA]</scope>
</reference>
<evidence type="ECO:0000256" key="4">
    <source>
        <dbReference type="SAM" id="MobiDB-lite"/>
    </source>
</evidence>
<dbReference type="Proteomes" id="UP000314983">
    <property type="component" value="Chromosome 4"/>
</dbReference>
<dbReference type="PANTHER" id="PTHR43245">
    <property type="entry name" value="BIFUNCTIONAL POLYMYXIN RESISTANCE PROTEIN ARNA"/>
    <property type="match status" value="1"/>
</dbReference>
<feature type="region of interest" description="Disordered" evidence="4">
    <location>
        <begin position="24"/>
        <end position="45"/>
    </location>
</feature>
<protein>
    <submittedName>
        <fullName evidence="6">Short chain dehydrogenase/reductase family 42E, member 2</fullName>
    </submittedName>
</protein>
<evidence type="ECO:0000259" key="5">
    <source>
        <dbReference type="Pfam" id="PF01073"/>
    </source>
</evidence>
<dbReference type="Pfam" id="PF01073">
    <property type="entry name" value="3Beta_HSD"/>
    <property type="match status" value="1"/>
</dbReference>
<dbReference type="AlphaFoldDB" id="A0AAY5EE13"/>
<dbReference type="Ensembl" id="ENSEEET00000065030.1">
    <property type="protein sequence ID" value="ENSEEEP00000055073.1"/>
    <property type="gene ID" value="ENSEEEG00000017378.2"/>
</dbReference>
<dbReference type="InterPro" id="IPR050177">
    <property type="entry name" value="Lipid_A_modif_metabolic_enz"/>
</dbReference>
<evidence type="ECO:0000256" key="2">
    <source>
        <dbReference type="ARBA" id="ARBA00023002"/>
    </source>
</evidence>
<gene>
    <name evidence="6" type="primary">sdr42e2</name>
</gene>
<feature type="domain" description="3-beta hydroxysteroid dehydrogenase/isomerase" evidence="5">
    <location>
        <begin position="79"/>
        <end position="336"/>
    </location>
</feature>
<dbReference type="PROSITE" id="PS51257">
    <property type="entry name" value="PROKAR_LIPOPROTEIN"/>
    <property type="match status" value="1"/>
</dbReference>
<dbReference type="SUPFAM" id="SSF51735">
    <property type="entry name" value="NAD(P)-binding Rossmann-fold domains"/>
    <property type="match status" value="1"/>
</dbReference>
<evidence type="ECO:0000313" key="7">
    <source>
        <dbReference type="Proteomes" id="UP000314983"/>
    </source>
</evidence>
<accession>A0AAY5EE13</accession>
<dbReference type="PANTHER" id="PTHR43245:SF51">
    <property type="entry name" value="SHORT CHAIN DEHYDROGENASE_REDUCTASE FAMILY 42E, MEMBER 2"/>
    <property type="match status" value="1"/>
</dbReference>
<evidence type="ECO:0000256" key="3">
    <source>
        <dbReference type="RuleBase" id="RU004475"/>
    </source>
</evidence>
<comment type="similarity">
    <text evidence="1 3">Belongs to the 3-beta-HSD family.</text>
</comment>
<dbReference type="Gene3D" id="3.40.50.720">
    <property type="entry name" value="NAD(P)-binding Rossmann-like Domain"/>
    <property type="match status" value="1"/>
</dbReference>
<proteinExistence type="inferred from homology"/>
<sequence>MKENGSPCVANQLTCACLLEPDTSGRRVQTNDPGSRTRGRGTAVPVRHRASGAVGAWCSVASPRLESSQQPRRAREKALVTGGGGFFGFRLGRALARRGTSVILMDLHKPYWEVPEGVIFLQGDIRDYDTLYKACAEVDCVFHTASCGMSGPEQLRKELVESVNIGGTNNVINVCCEQGISRMVYTSTVNVVFAGKPIEDGDEDSAPCVPLDMHIDHYSRTKAVAEHMVIAANGRSLKGGGLLRTCVLRPSGIYGPEERRHLHRVNVERKLFSFSFGDPNARMNWVHVENLVTAHVLAAEGLSPERGCVANGQAYFINDGESVNLFEWLIPLVSRSSSIRAWTLTTDTYRVGSDWSLRLLFPLSSSLKDWATFFTPLSAPSHRSAEQCSRSI</sequence>
<reference evidence="6" key="2">
    <citation type="submission" date="2025-08" db="UniProtKB">
        <authorList>
            <consortium name="Ensembl"/>
        </authorList>
    </citation>
    <scope>IDENTIFICATION</scope>
</reference>
<keyword evidence="7" id="KW-1185">Reference proteome</keyword>
<evidence type="ECO:0000313" key="6">
    <source>
        <dbReference type="Ensembl" id="ENSEEEP00000055073.1"/>
    </source>
</evidence>
<dbReference type="GeneTree" id="ENSGT00940000160393"/>
<keyword evidence="2 3" id="KW-0560">Oxidoreductase</keyword>